<protein>
    <submittedName>
        <fullName evidence="1">Uncharacterized protein</fullName>
    </submittedName>
</protein>
<organism evidence="1 2">
    <name type="scientific">Leptosia nina</name>
    <dbReference type="NCBI Taxonomy" id="320188"/>
    <lineage>
        <taxon>Eukaryota</taxon>
        <taxon>Metazoa</taxon>
        <taxon>Ecdysozoa</taxon>
        <taxon>Arthropoda</taxon>
        <taxon>Hexapoda</taxon>
        <taxon>Insecta</taxon>
        <taxon>Pterygota</taxon>
        <taxon>Neoptera</taxon>
        <taxon>Endopterygota</taxon>
        <taxon>Lepidoptera</taxon>
        <taxon>Glossata</taxon>
        <taxon>Ditrysia</taxon>
        <taxon>Papilionoidea</taxon>
        <taxon>Pieridae</taxon>
        <taxon>Pierinae</taxon>
        <taxon>Leptosia</taxon>
    </lineage>
</organism>
<proteinExistence type="predicted"/>
<name>A0AAV1JSL9_9NEOP</name>
<dbReference type="EMBL" id="CAVLEF010000146">
    <property type="protein sequence ID" value="CAK1552509.1"/>
    <property type="molecule type" value="Genomic_DNA"/>
</dbReference>
<sequence length="227" mass="25578">MLTIEFQVVIIYIEVIFSIYCAPKIGPILFDPLVYESKNSVKAGDNDAKDTSVDWLTRGLRSQTTEQSKPCQGYDYDVTQCKYVNDRKICGYNKNKGELKSEEYTDVGNGCRHRNGRIECGYLKAPFNKNKRRPPANDDASGEIVNSREKELRTATDKTKGLLSSEDDIEVNIQKSSNKTSSNTIQHAIALNVSDPTRRAKSLIEKSTKYCVVKNDRVLCYSVTKVV</sequence>
<comment type="caution">
    <text evidence="1">The sequence shown here is derived from an EMBL/GenBank/DDBJ whole genome shotgun (WGS) entry which is preliminary data.</text>
</comment>
<accession>A0AAV1JSL9</accession>
<gene>
    <name evidence="1" type="ORF">LNINA_LOCUS11550</name>
</gene>
<keyword evidence="2" id="KW-1185">Reference proteome</keyword>
<reference evidence="1 2" key="1">
    <citation type="submission" date="2023-11" db="EMBL/GenBank/DDBJ databases">
        <authorList>
            <person name="Okamura Y."/>
        </authorList>
    </citation>
    <scope>NUCLEOTIDE SEQUENCE [LARGE SCALE GENOMIC DNA]</scope>
</reference>
<evidence type="ECO:0000313" key="2">
    <source>
        <dbReference type="Proteomes" id="UP001497472"/>
    </source>
</evidence>
<evidence type="ECO:0000313" key="1">
    <source>
        <dbReference type="EMBL" id="CAK1552509.1"/>
    </source>
</evidence>
<dbReference type="Proteomes" id="UP001497472">
    <property type="component" value="Unassembled WGS sequence"/>
</dbReference>
<dbReference type="AlphaFoldDB" id="A0AAV1JSL9"/>